<evidence type="ECO:0000256" key="6">
    <source>
        <dbReference type="SAM" id="Phobius"/>
    </source>
</evidence>
<feature type="transmembrane region" description="Helical" evidence="6">
    <location>
        <begin position="223"/>
        <end position="248"/>
    </location>
</feature>
<keyword evidence="3 6" id="KW-0812">Transmembrane</keyword>
<dbReference type="AlphaFoldDB" id="A0A160T1X6"/>
<keyword evidence="2" id="KW-1003">Cell membrane</keyword>
<evidence type="ECO:0000313" key="7">
    <source>
        <dbReference type="EMBL" id="CUS03189.2"/>
    </source>
</evidence>
<dbReference type="GO" id="GO:0005886">
    <property type="term" value="C:plasma membrane"/>
    <property type="evidence" value="ECO:0007669"/>
    <property type="project" value="UniProtKB-SubCell"/>
</dbReference>
<protein>
    <submittedName>
        <fullName evidence="7">ABC uptake transporter, permease protein</fullName>
    </submittedName>
</protein>
<feature type="transmembrane region" description="Helical" evidence="6">
    <location>
        <begin position="90"/>
        <end position="108"/>
    </location>
</feature>
<dbReference type="CDD" id="cd06580">
    <property type="entry name" value="TM_PBP1_transp_TpRbsC_like"/>
    <property type="match status" value="1"/>
</dbReference>
<feature type="transmembrane region" description="Helical" evidence="6">
    <location>
        <begin position="190"/>
        <end position="211"/>
    </location>
</feature>
<accession>A0A160T1X6</accession>
<dbReference type="RefSeq" id="WP_095042720.1">
    <property type="nucleotide sequence ID" value="NZ_LN890655.1"/>
</dbReference>
<keyword evidence="4 6" id="KW-1133">Transmembrane helix</keyword>
<evidence type="ECO:0000256" key="4">
    <source>
        <dbReference type="ARBA" id="ARBA00022989"/>
    </source>
</evidence>
<keyword evidence="5 6" id="KW-0472">Membrane</keyword>
<feature type="transmembrane region" description="Helical" evidence="6">
    <location>
        <begin position="61"/>
        <end position="84"/>
    </location>
</feature>
<evidence type="ECO:0000256" key="5">
    <source>
        <dbReference type="ARBA" id="ARBA00023136"/>
    </source>
</evidence>
<evidence type="ECO:0000256" key="2">
    <source>
        <dbReference type="ARBA" id="ARBA00022475"/>
    </source>
</evidence>
<dbReference type="EMBL" id="LN890655">
    <property type="protein sequence ID" value="CUS03189.2"/>
    <property type="molecule type" value="Genomic_DNA"/>
</dbReference>
<proteinExistence type="predicted"/>
<dbReference type="PANTHER" id="PTHR43370:SF2">
    <property type="entry name" value="ABC TRANSPORTER PERMEASE PROTEIN"/>
    <property type="match status" value="1"/>
</dbReference>
<dbReference type="GO" id="GO:0022857">
    <property type="term" value="F:transmembrane transporter activity"/>
    <property type="evidence" value="ECO:0007669"/>
    <property type="project" value="InterPro"/>
</dbReference>
<gene>
    <name evidence="7" type="ORF">CFX0092_A1311</name>
</gene>
<feature type="transmembrane region" description="Helical" evidence="6">
    <location>
        <begin position="143"/>
        <end position="159"/>
    </location>
</feature>
<dbReference type="PANTHER" id="PTHR43370">
    <property type="entry name" value="SUGAR ABC TRANSPORTER INTEGRAL MEMBRANE PROTEIN-RELATED"/>
    <property type="match status" value="1"/>
</dbReference>
<evidence type="ECO:0000256" key="1">
    <source>
        <dbReference type="ARBA" id="ARBA00004651"/>
    </source>
</evidence>
<sequence length="324" mass="34785">MNNAQLIAVLASIILQASPLIIAVCGEILTERAGVVNLSLDGTMLMAAMTAFVVGLMTQNVWLGFLAAAVVGMIFAAIVAVGSIRLGQSQVAIGFVLALLGDDLSAFLGQNYTRMRGVTVPHFGIPLLKDIPVIGPIFFDHDVVVYFAMILIAVTWWWLNRTQPGLRLRGAGERPAAAFARGVNVNRQRYLYTILGGALVGIAGAAFSLNVKIGWSDGHIRGMGWIALAIVIFGGWSPIRGAFGALLFGATKALATVLQRAFPEVSVVAFNSLPWILMILVLLAVGSDYTERFINAMPKSWQRPLRRVLRVSPPMALGTPFQEG</sequence>
<dbReference type="KEGG" id="pbf:CFX0092_A1311"/>
<evidence type="ECO:0000313" key="8">
    <source>
        <dbReference type="Proteomes" id="UP000215027"/>
    </source>
</evidence>
<dbReference type="Pfam" id="PF02653">
    <property type="entry name" value="BPD_transp_2"/>
    <property type="match status" value="1"/>
</dbReference>
<dbReference type="Proteomes" id="UP000215027">
    <property type="component" value="Chromosome I"/>
</dbReference>
<comment type="subcellular location">
    <subcellularLocation>
        <location evidence="1">Cell membrane</location>
        <topology evidence="1">Multi-pass membrane protein</topology>
    </subcellularLocation>
</comment>
<feature type="transmembrane region" description="Helical" evidence="6">
    <location>
        <begin position="33"/>
        <end position="54"/>
    </location>
</feature>
<keyword evidence="8" id="KW-1185">Reference proteome</keyword>
<feature type="transmembrane region" description="Helical" evidence="6">
    <location>
        <begin position="268"/>
        <end position="289"/>
    </location>
</feature>
<dbReference type="OrthoDB" id="9792579at2"/>
<organism evidence="7 8">
    <name type="scientific">Candidatus Promineifilum breve</name>
    <dbReference type="NCBI Taxonomy" id="1806508"/>
    <lineage>
        <taxon>Bacteria</taxon>
        <taxon>Bacillati</taxon>
        <taxon>Chloroflexota</taxon>
        <taxon>Ardenticatenia</taxon>
        <taxon>Candidatus Promineifilales</taxon>
        <taxon>Candidatus Promineifilaceae</taxon>
        <taxon>Candidatus Promineifilum</taxon>
    </lineage>
</organism>
<name>A0A160T1X6_9CHLR</name>
<evidence type="ECO:0000256" key="3">
    <source>
        <dbReference type="ARBA" id="ARBA00022692"/>
    </source>
</evidence>
<reference evidence="7" key="1">
    <citation type="submission" date="2016-01" db="EMBL/GenBank/DDBJ databases">
        <authorList>
            <person name="Mcilroy J.S."/>
            <person name="Karst M S."/>
            <person name="Albertsen M."/>
        </authorList>
    </citation>
    <scope>NUCLEOTIDE SEQUENCE</scope>
    <source>
        <strain evidence="7">Cfx-K</strain>
    </source>
</reference>
<dbReference type="InterPro" id="IPR001851">
    <property type="entry name" value="ABC_transp_permease"/>
</dbReference>